<dbReference type="InterPro" id="IPR006597">
    <property type="entry name" value="Sel1-like"/>
</dbReference>
<dbReference type="InterPro" id="IPR031101">
    <property type="entry name" value="Ctr9"/>
</dbReference>
<dbReference type="SUPFAM" id="SSF81901">
    <property type="entry name" value="HCP-like"/>
    <property type="match status" value="1"/>
</dbReference>
<name>A0AA36H477_CYLNA</name>
<dbReference type="Gene3D" id="1.25.40.10">
    <property type="entry name" value="Tetratricopeptide repeat domain"/>
    <property type="match status" value="1"/>
</dbReference>
<dbReference type="EMBL" id="CATQJL010000305">
    <property type="protein sequence ID" value="CAJ0603450.1"/>
    <property type="molecule type" value="Genomic_DNA"/>
</dbReference>
<dbReference type="GO" id="GO:0006355">
    <property type="term" value="P:regulation of DNA-templated transcription"/>
    <property type="evidence" value="ECO:0007669"/>
    <property type="project" value="InterPro"/>
</dbReference>
<evidence type="ECO:0000256" key="1">
    <source>
        <dbReference type="ARBA" id="ARBA00022737"/>
    </source>
</evidence>
<dbReference type="SMART" id="SM00671">
    <property type="entry name" value="SEL1"/>
    <property type="match status" value="1"/>
</dbReference>
<evidence type="ECO:0000313" key="4">
    <source>
        <dbReference type="EMBL" id="CAJ0603450.1"/>
    </source>
</evidence>
<dbReference type="InterPro" id="IPR019734">
    <property type="entry name" value="TPR_rpt"/>
</dbReference>
<sequence>MMENEGKDDVTQEVEELVQSHDKAVGEQTLKLFVRGLCLKGPFQGEEPEKGKVERSQIKEPQSPPEVVGGPEASQEEEPEEMEYCLARLGTDKARIAFERALELQNDNAEACYILARFFHFNRDYEKAFKYYYQATTLNHPTFVLPQYGLGPRNSKMFG</sequence>
<dbReference type="InterPro" id="IPR011990">
    <property type="entry name" value="TPR-like_helical_dom_sf"/>
</dbReference>
<evidence type="ECO:0000256" key="3">
    <source>
        <dbReference type="SAM" id="MobiDB-lite"/>
    </source>
</evidence>
<dbReference type="Proteomes" id="UP001176961">
    <property type="component" value="Unassembled WGS sequence"/>
</dbReference>
<protein>
    <submittedName>
        <fullName evidence="4">Uncharacterized protein</fullName>
    </submittedName>
</protein>
<evidence type="ECO:0000313" key="5">
    <source>
        <dbReference type="Proteomes" id="UP001176961"/>
    </source>
</evidence>
<dbReference type="Pfam" id="PF13181">
    <property type="entry name" value="TPR_8"/>
    <property type="match status" value="1"/>
</dbReference>
<keyword evidence="1" id="KW-0677">Repeat</keyword>
<keyword evidence="2" id="KW-0802">TPR repeat</keyword>
<accession>A0AA36H477</accession>
<dbReference type="GO" id="GO:0006368">
    <property type="term" value="P:transcription elongation by RNA polymerase II"/>
    <property type="evidence" value="ECO:0007669"/>
    <property type="project" value="TreeGrafter"/>
</dbReference>
<proteinExistence type="predicted"/>
<feature type="region of interest" description="Disordered" evidence="3">
    <location>
        <begin position="41"/>
        <end position="82"/>
    </location>
</feature>
<gene>
    <name evidence="4" type="ORF">CYNAS_LOCUS15433</name>
</gene>
<evidence type="ECO:0000256" key="2">
    <source>
        <dbReference type="ARBA" id="ARBA00022803"/>
    </source>
</evidence>
<dbReference type="GO" id="GO:0016593">
    <property type="term" value="C:Cdc73/Paf1 complex"/>
    <property type="evidence" value="ECO:0007669"/>
    <property type="project" value="TreeGrafter"/>
</dbReference>
<dbReference type="AlphaFoldDB" id="A0AA36H477"/>
<dbReference type="PANTHER" id="PTHR14027:SF2">
    <property type="entry name" value="RNA POLYMERASE-ASSOCIATED PROTEIN CTR9 HOMOLOG"/>
    <property type="match status" value="1"/>
</dbReference>
<dbReference type="GO" id="GO:0000993">
    <property type="term" value="F:RNA polymerase II complex binding"/>
    <property type="evidence" value="ECO:0007669"/>
    <property type="project" value="TreeGrafter"/>
</dbReference>
<organism evidence="4 5">
    <name type="scientific">Cylicocyclus nassatus</name>
    <name type="common">Nematode worm</name>
    <dbReference type="NCBI Taxonomy" id="53992"/>
    <lineage>
        <taxon>Eukaryota</taxon>
        <taxon>Metazoa</taxon>
        <taxon>Ecdysozoa</taxon>
        <taxon>Nematoda</taxon>
        <taxon>Chromadorea</taxon>
        <taxon>Rhabditida</taxon>
        <taxon>Rhabditina</taxon>
        <taxon>Rhabditomorpha</taxon>
        <taxon>Strongyloidea</taxon>
        <taxon>Strongylidae</taxon>
        <taxon>Cylicocyclus</taxon>
    </lineage>
</organism>
<dbReference type="PANTHER" id="PTHR14027">
    <property type="entry name" value="RNA POLYMERASE-ASSOCIATED PROTEIN CTR9"/>
    <property type="match status" value="1"/>
</dbReference>
<feature type="compositionally biased region" description="Basic and acidic residues" evidence="3">
    <location>
        <begin position="47"/>
        <end position="58"/>
    </location>
</feature>
<comment type="caution">
    <text evidence="4">The sequence shown here is derived from an EMBL/GenBank/DDBJ whole genome shotgun (WGS) entry which is preliminary data.</text>
</comment>
<reference evidence="4" key="1">
    <citation type="submission" date="2023-07" db="EMBL/GenBank/DDBJ databases">
        <authorList>
            <consortium name="CYATHOMIX"/>
        </authorList>
    </citation>
    <scope>NUCLEOTIDE SEQUENCE</scope>
    <source>
        <strain evidence="4">N/A</strain>
    </source>
</reference>
<keyword evidence="5" id="KW-1185">Reference proteome</keyword>